<keyword evidence="8 12" id="KW-0915">Sodium</keyword>
<dbReference type="EMBL" id="ABLOKC030000014">
    <property type="protein sequence ID" value="EML1472116.1"/>
    <property type="molecule type" value="Genomic_DNA"/>
</dbReference>
<dbReference type="InterPro" id="IPR018422">
    <property type="entry name" value="Cation/H_exchanger_CPA1"/>
</dbReference>
<sequence>MPLTIVVLSFIIAIVVTVALARLLPLKIPLPLLQIAAGALLCHYGFSVAFDPHLFMLLFIPPLLFLDGWRMPKEALFNEFKPIMSLAVGLVVMTVIGIGFFIHWLVPEVAIATAFALAAILSPTDPVAVSAMTVNSPLPSRMAHILEGESLLNDASGLVCFNFAVIAALTGEFSLSDAVKEFLKVSTGGIICGLAVVWLIGRANRFLVKRTKKEEPSVQILISLLIPVITYLVAEEIHVSGILAAAVAGIAIHHEELAGRFSAATKMQSNAVWDTVQLTLNGIIFILLGAQLPRMFTYMPNVAREATASNVWMLLGYITAIGVALMVVRFLWIWLSMSLKVFKDKRKDKQTIKPNLRSVAVMAVSGIKGSVTLAGILTLPLFMPDGSRFPDRDFVIFLAMGVILFSLIVATLFLPVLSKNLRDE</sequence>
<keyword evidence="5 12" id="KW-0997">Cell inner membrane</keyword>
<feature type="transmembrane region" description="Helical" evidence="12">
    <location>
        <begin position="312"/>
        <end position="335"/>
    </location>
</feature>
<keyword evidence="7 12" id="KW-1133">Transmembrane helix</keyword>
<dbReference type="GO" id="GO:0051453">
    <property type="term" value="P:regulation of intracellular pH"/>
    <property type="evidence" value="ECO:0007669"/>
    <property type="project" value="TreeGrafter"/>
</dbReference>
<evidence type="ECO:0000256" key="9">
    <source>
        <dbReference type="ARBA" id="ARBA00023065"/>
    </source>
</evidence>
<comment type="subcellular location">
    <subcellularLocation>
        <location evidence="12">Cell inner membrane</location>
        <topology evidence="12">Multi-pass membrane protein</topology>
    </subcellularLocation>
    <subcellularLocation>
        <location evidence="1">Cell membrane</location>
        <topology evidence="1">Multi-pass membrane protein</topology>
    </subcellularLocation>
</comment>
<feature type="transmembrane region" description="Helical" evidence="12">
    <location>
        <begin position="83"/>
        <end position="104"/>
    </location>
</feature>
<proteinExistence type="inferred from homology"/>
<dbReference type="PANTHER" id="PTHR10110:SF86">
    <property type="entry name" value="SODIUM_HYDROGEN EXCHANGER 7"/>
    <property type="match status" value="1"/>
</dbReference>
<feature type="domain" description="Cation/H+ exchanger transmembrane" evidence="13">
    <location>
        <begin position="14"/>
        <end position="417"/>
    </location>
</feature>
<keyword evidence="6 12" id="KW-0812">Transmembrane</keyword>
<comment type="function">
    <text evidence="12">Na(+)/H(+) antiporter that extrudes sodium in exchange for external protons.</text>
</comment>
<evidence type="ECO:0000256" key="3">
    <source>
        <dbReference type="ARBA" id="ARBA00022449"/>
    </source>
</evidence>
<feature type="transmembrane region" description="Helical" evidence="12">
    <location>
        <begin position="110"/>
        <end position="131"/>
    </location>
</feature>
<evidence type="ECO:0000256" key="2">
    <source>
        <dbReference type="ARBA" id="ARBA00022448"/>
    </source>
</evidence>
<dbReference type="InterPro" id="IPR006153">
    <property type="entry name" value="Cation/H_exchanger_TM"/>
</dbReference>
<protein>
    <submittedName>
        <fullName evidence="14">Na+/H+ antiporter</fullName>
    </submittedName>
</protein>
<dbReference type="GO" id="GO:0005886">
    <property type="term" value="C:plasma membrane"/>
    <property type="evidence" value="ECO:0007669"/>
    <property type="project" value="UniProtKB-SubCell"/>
</dbReference>
<evidence type="ECO:0000256" key="5">
    <source>
        <dbReference type="ARBA" id="ARBA00022519"/>
    </source>
</evidence>
<keyword evidence="10 12" id="KW-0472">Membrane</keyword>
<evidence type="ECO:0000256" key="7">
    <source>
        <dbReference type="ARBA" id="ARBA00022989"/>
    </source>
</evidence>
<dbReference type="InterPro" id="IPR004705">
    <property type="entry name" value="Cation/H_exchanger_CPA1_bac"/>
</dbReference>
<dbReference type="GO" id="GO:0015386">
    <property type="term" value="F:potassium:proton antiporter activity"/>
    <property type="evidence" value="ECO:0007669"/>
    <property type="project" value="TreeGrafter"/>
</dbReference>
<name>A0AAI9DLR9_PLUGE</name>
<gene>
    <name evidence="14" type="ORF">QEG54_002857</name>
</gene>
<dbReference type="GO" id="GO:0098719">
    <property type="term" value="P:sodium ion import across plasma membrane"/>
    <property type="evidence" value="ECO:0007669"/>
    <property type="project" value="TreeGrafter"/>
</dbReference>
<evidence type="ECO:0000259" key="13">
    <source>
        <dbReference type="Pfam" id="PF00999"/>
    </source>
</evidence>
<keyword evidence="11 12" id="KW-0739">Sodium transport</keyword>
<keyword evidence="4" id="KW-1003">Cell membrane</keyword>
<comment type="caution">
    <text evidence="12">Lacks conserved residue(s) required for the propagation of feature annotation.</text>
</comment>
<dbReference type="AlphaFoldDB" id="A0AAI9DLR9"/>
<reference evidence="14" key="1">
    <citation type="submission" date="2024-02" db="EMBL/GenBank/DDBJ databases">
        <authorList>
            <consortium name="Clinical and Environmental Microbiology Branch: Whole genome sequencing antimicrobial resistance pathogens in the healthcare setting"/>
        </authorList>
    </citation>
    <scope>NUCLEOTIDE SEQUENCE</scope>
    <source>
        <strain evidence="14">2021DK-00143</strain>
    </source>
</reference>
<evidence type="ECO:0000256" key="6">
    <source>
        <dbReference type="ARBA" id="ARBA00022692"/>
    </source>
</evidence>
<evidence type="ECO:0000256" key="10">
    <source>
        <dbReference type="ARBA" id="ARBA00023136"/>
    </source>
</evidence>
<evidence type="ECO:0000256" key="12">
    <source>
        <dbReference type="RuleBase" id="RU366002"/>
    </source>
</evidence>
<keyword evidence="3 12" id="KW-0050">Antiport</keyword>
<evidence type="ECO:0000313" key="14">
    <source>
        <dbReference type="EMBL" id="EML1472116.1"/>
    </source>
</evidence>
<comment type="similarity">
    <text evidence="12">Belongs to the monovalent cation:proton antiporter 1 (CPA1) transporter (TC 2.A.36) family.</text>
</comment>
<evidence type="ECO:0000256" key="8">
    <source>
        <dbReference type="ARBA" id="ARBA00023053"/>
    </source>
</evidence>
<evidence type="ECO:0000256" key="4">
    <source>
        <dbReference type="ARBA" id="ARBA00022475"/>
    </source>
</evidence>
<dbReference type="NCBIfam" id="TIGR00831">
    <property type="entry name" value="a_cpa1"/>
    <property type="match status" value="1"/>
</dbReference>
<dbReference type="Gene3D" id="6.10.140.1330">
    <property type="match status" value="1"/>
</dbReference>
<feature type="transmembrane region" description="Helical" evidence="12">
    <location>
        <begin position="182"/>
        <end position="204"/>
    </location>
</feature>
<evidence type="ECO:0000256" key="1">
    <source>
        <dbReference type="ARBA" id="ARBA00004651"/>
    </source>
</evidence>
<organism evidence="14">
    <name type="scientific">Pluralibacter gergoviae</name>
    <name type="common">Enterobacter gergoviae</name>
    <dbReference type="NCBI Taxonomy" id="61647"/>
    <lineage>
        <taxon>Bacteria</taxon>
        <taxon>Pseudomonadati</taxon>
        <taxon>Pseudomonadota</taxon>
        <taxon>Gammaproteobacteria</taxon>
        <taxon>Enterobacterales</taxon>
        <taxon>Enterobacteriaceae</taxon>
        <taxon>Pluralibacter</taxon>
    </lineage>
</organism>
<dbReference type="GO" id="GO:0015385">
    <property type="term" value="F:sodium:proton antiporter activity"/>
    <property type="evidence" value="ECO:0007669"/>
    <property type="project" value="InterPro"/>
</dbReference>
<comment type="caution">
    <text evidence="14">The sequence shown here is derived from an EMBL/GenBank/DDBJ whole genome shotgun (WGS) entry which is preliminary data.</text>
</comment>
<evidence type="ECO:0000256" key="11">
    <source>
        <dbReference type="ARBA" id="ARBA00023201"/>
    </source>
</evidence>
<feature type="transmembrane region" description="Helical" evidence="12">
    <location>
        <begin position="271"/>
        <end position="292"/>
    </location>
</feature>
<keyword evidence="2 12" id="KW-0813">Transport</keyword>
<dbReference type="Pfam" id="PF00999">
    <property type="entry name" value="Na_H_Exchanger"/>
    <property type="match status" value="1"/>
</dbReference>
<dbReference type="PANTHER" id="PTHR10110">
    <property type="entry name" value="SODIUM/HYDROGEN EXCHANGER"/>
    <property type="match status" value="1"/>
</dbReference>
<accession>A0AAI9DLR9</accession>
<feature type="transmembrane region" description="Helical" evidence="12">
    <location>
        <begin position="394"/>
        <end position="417"/>
    </location>
</feature>
<keyword evidence="9 12" id="KW-0406">Ion transport</keyword>
<feature type="transmembrane region" description="Helical" evidence="12">
    <location>
        <begin position="356"/>
        <end position="382"/>
    </location>
</feature>
<feature type="transmembrane region" description="Helical" evidence="12">
    <location>
        <begin position="6"/>
        <end position="24"/>
    </location>
</feature>